<protein>
    <submittedName>
        <fullName evidence="1">Uncharacterized protein</fullName>
    </submittedName>
</protein>
<dbReference type="EMBL" id="RDPI01000469">
    <property type="protein sequence ID" value="MBF4375978.1"/>
    <property type="molecule type" value="Genomic_DNA"/>
</dbReference>
<name>A0ABR9ZBY3_VIBAN</name>
<proteinExistence type="predicted"/>
<sequence length="234" mass="26245">MGLIIKGNEISEAKQYVSNKMLDINAEIEALDEEIFLLEDSSKIVPPDVKMKQKRLNNLLESEQIRLDMLSCDFLSIFRLVDQSLQLLNKVASIDSKIPMIMNAPKLSISISEVSKHRALAEVCENAEIFLSANATTALPRRSQSLDKMLSNNNMQPQLFKLSEEMQLHVGNQITQLMLARLNGWGNINRVLDGELPLDLLGSSDDSDLVPLSEDIKALLEKSIKLEIKTDELI</sequence>
<organism evidence="1 2">
    <name type="scientific">Vibrio anguillarum</name>
    <name type="common">Listonella anguillarum</name>
    <dbReference type="NCBI Taxonomy" id="55601"/>
    <lineage>
        <taxon>Bacteria</taxon>
        <taxon>Pseudomonadati</taxon>
        <taxon>Pseudomonadota</taxon>
        <taxon>Gammaproteobacteria</taxon>
        <taxon>Vibrionales</taxon>
        <taxon>Vibrionaceae</taxon>
        <taxon>Vibrio</taxon>
    </lineage>
</organism>
<comment type="caution">
    <text evidence="1">The sequence shown here is derived from an EMBL/GenBank/DDBJ whole genome shotgun (WGS) entry which is preliminary data.</text>
</comment>
<evidence type="ECO:0000313" key="1">
    <source>
        <dbReference type="EMBL" id="MBF4375978.1"/>
    </source>
</evidence>
<dbReference type="Proteomes" id="UP000726136">
    <property type="component" value="Unassembled WGS sequence"/>
</dbReference>
<accession>A0ABR9ZBY3</accession>
<gene>
    <name evidence="1" type="ORF">EAY46_23620</name>
</gene>
<evidence type="ECO:0000313" key="2">
    <source>
        <dbReference type="Proteomes" id="UP000726136"/>
    </source>
</evidence>
<keyword evidence="2" id="KW-1185">Reference proteome</keyword>
<reference evidence="1 2" key="1">
    <citation type="journal article" date="2021" name="PeerJ">
        <title>Analysis of 44 Vibrio anguillarum genomes reveals high genetic diversity.</title>
        <authorList>
            <person name="Hansen M.J."/>
            <person name="Dalsgaard I."/>
        </authorList>
    </citation>
    <scope>NUCLEOTIDE SEQUENCE [LARGE SCALE GENOMIC DNA]</scope>
    <source>
        <strain evidence="1 2">040915-1/1B</strain>
    </source>
</reference>